<dbReference type="EMBL" id="JBCEZU010000078">
    <property type="protein sequence ID" value="KAK9532313.1"/>
    <property type="molecule type" value="Genomic_DNA"/>
</dbReference>
<feature type="compositionally biased region" description="Basic and acidic residues" evidence="1">
    <location>
        <begin position="12"/>
        <end position="27"/>
    </location>
</feature>
<evidence type="ECO:0000313" key="2">
    <source>
        <dbReference type="EMBL" id="KAK9532313.1"/>
    </source>
</evidence>
<protein>
    <submittedName>
        <fullName evidence="2">Uncharacterized protein</fullName>
    </submittedName>
</protein>
<reference evidence="2 3" key="1">
    <citation type="journal article" date="2024" name="Genome Biol. Evol.">
        <title>Chromosome-level genome assembly of the viviparous eelpout Zoarces viviparus.</title>
        <authorList>
            <person name="Fuhrmann N."/>
            <person name="Brasseur M.V."/>
            <person name="Bakowski C.E."/>
            <person name="Podsiadlowski L."/>
            <person name="Prost S."/>
            <person name="Krehenwinkel H."/>
            <person name="Mayer C."/>
        </authorList>
    </citation>
    <scope>NUCLEOTIDE SEQUENCE [LARGE SCALE GENOMIC DNA]</scope>
    <source>
        <strain evidence="2">NO-MEL_2022_Ind0_liver</strain>
    </source>
</reference>
<sequence>MTPARSGKSSGKKSDRITSHRGTRETPNKPPSLQTARKAQRRADSSMTSQRLPLGSCERRAPGAAVCTSRALSVV</sequence>
<evidence type="ECO:0000313" key="3">
    <source>
        <dbReference type="Proteomes" id="UP001488805"/>
    </source>
</evidence>
<keyword evidence="3" id="KW-1185">Reference proteome</keyword>
<accession>A0AAW1FC61</accession>
<comment type="caution">
    <text evidence="2">The sequence shown here is derived from an EMBL/GenBank/DDBJ whole genome shotgun (WGS) entry which is preliminary data.</text>
</comment>
<organism evidence="2 3">
    <name type="scientific">Zoarces viviparus</name>
    <name type="common">Viviparous eelpout</name>
    <name type="synonym">Blennius viviparus</name>
    <dbReference type="NCBI Taxonomy" id="48416"/>
    <lineage>
        <taxon>Eukaryota</taxon>
        <taxon>Metazoa</taxon>
        <taxon>Chordata</taxon>
        <taxon>Craniata</taxon>
        <taxon>Vertebrata</taxon>
        <taxon>Euteleostomi</taxon>
        <taxon>Actinopterygii</taxon>
        <taxon>Neopterygii</taxon>
        <taxon>Teleostei</taxon>
        <taxon>Neoteleostei</taxon>
        <taxon>Acanthomorphata</taxon>
        <taxon>Eupercaria</taxon>
        <taxon>Perciformes</taxon>
        <taxon>Cottioidei</taxon>
        <taxon>Zoarcales</taxon>
        <taxon>Zoarcidae</taxon>
        <taxon>Zoarcinae</taxon>
        <taxon>Zoarces</taxon>
    </lineage>
</organism>
<name>A0AAW1FC61_ZOAVI</name>
<proteinExistence type="predicted"/>
<feature type="region of interest" description="Disordered" evidence="1">
    <location>
        <begin position="1"/>
        <end position="75"/>
    </location>
</feature>
<gene>
    <name evidence="2" type="ORF">VZT92_009702</name>
</gene>
<dbReference type="Proteomes" id="UP001488805">
    <property type="component" value="Unassembled WGS sequence"/>
</dbReference>
<evidence type="ECO:0000256" key="1">
    <source>
        <dbReference type="SAM" id="MobiDB-lite"/>
    </source>
</evidence>
<dbReference type="AlphaFoldDB" id="A0AAW1FC61"/>